<dbReference type="PANTHER" id="PTHR22916:SF51">
    <property type="entry name" value="GLYCOSYLTRANSFERASE EPSH-RELATED"/>
    <property type="match status" value="1"/>
</dbReference>
<dbReference type="SUPFAM" id="SSF53448">
    <property type="entry name" value="Nucleotide-diphospho-sugar transferases"/>
    <property type="match status" value="1"/>
</dbReference>
<reference evidence="4" key="1">
    <citation type="journal article" date="2022" name="Int. J. Syst. Evol. Microbiol.">
        <title>Prevotella lacticifex sp. nov., isolated from the rumen of cows.</title>
        <authorList>
            <person name="Shinkai T."/>
            <person name="Ikeyama N."/>
            <person name="Kumagai M."/>
            <person name="Ohmori H."/>
            <person name="Sakamoto M."/>
            <person name="Ohkuma M."/>
            <person name="Mitsumori M."/>
        </authorList>
    </citation>
    <scope>NUCLEOTIDE SEQUENCE</scope>
    <source>
        <strain evidence="4">R5076</strain>
    </source>
</reference>
<dbReference type="InterPro" id="IPR029044">
    <property type="entry name" value="Nucleotide-diphossugar_trans"/>
</dbReference>
<dbReference type="PANTHER" id="PTHR22916">
    <property type="entry name" value="GLYCOSYLTRANSFERASE"/>
    <property type="match status" value="1"/>
</dbReference>
<dbReference type="InterPro" id="IPR001173">
    <property type="entry name" value="Glyco_trans_2-like"/>
</dbReference>
<dbReference type="Pfam" id="PF00535">
    <property type="entry name" value="Glycos_transf_2"/>
    <property type="match status" value="1"/>
</dbReference>
<evidence type="ECO:0000313" key="5">
    <source>
        <dbReference type="Proteomes" id="UP000825483"/>
    </source>
</evidence>
<evidence type="ECO:0000259" key="3">
    <source>
        <dbReference type="Pfam" id="PF00535"/>
    </source>
</evidence>
<organism evidence="4 5">
    <name type="scientific">Prevotella lacticifex</name>
    <dbReference type="NCBI Taxonomy" id="2854755"/>
    <lineage>
        <taxon>Bacteria</taxon>
        <taxon>Pseudomonadati</taxon>
        <taxon>Bacteroidota</taxon>
        <taxon>Bacteroidia</taxon>
        <taxon>Bacteroidales</taxon>
        <taxon>Prevotellaceae</taxon>
        <taxon>Prevotella</taxon>
    </lineage>
</organism>
<name>A0A9R1C908_9BACT</name>
<dbReference type="Gene3D" id="3.90.550.10">
    <property type="entry name" value="Spore Coat Polysaccharide Biosynthesis Protein SpsA, Chain A"/>
    <property type="match status" value="1"/>
</dbReference>
<dbReference type="EMBL" id="BPUB01000001">
    <property type="protein sequence ID" value="GJG58240.1"/>
    <property type="molecule type" value="Genomic_DNA"/>
</dbReference>
<dbReference type="GO" id="GO:0016758">
    <property type="term" value="F:hexosyltransferase activity"/>
    <property type="evidence" value="ECO:0007669"/>
    <property type="project" value="UniProtKB-ARBA"/>
</dbReference>
<protein>
    <recommendedName>
        <fullName evidence="3">Glycosyltransferase 2-like domain-containing protein</fullName>
    </recommendedName>
</protein>
<accession>A0A9R1C908</accession>
<sequence>MQNIQLSIIVPVYNVEPFLRKCVHSLEQQDLAAEHYEVILVNDGSTDHSGEICTELAKQYENIKVIEQENQGLSAARNTGMDAARGKYMMFVDSDDYIETNAIGRVLEVAERNQAELCFFLAEAFNEHGSWPTARQPFAYDQVYTGEYITLHGMKVSSVWMNIYLSDFLRRIGLKFHKGLINEDIDFNMMLYPLAHRILFTDILVYHYNCSFSYPSLMRNKDVAKHRQTLLSTVEIVNDIFRYCETAPVSKAVKRLYRRRMRSLLVSSVLSAYRDHQYYDRAFLHTLLDRARGYHLYPIWGRTESWKTTLLLPFINLLRFL</sequence>
<comment type="caution">
    <text evidence="4">The sequence shown here is derived from an EMBL/GenBank/DDBJ whole genome shotgun (WGS) entry which is preliminary data.</text>
</comment>
<evidence type="ECO:0000256" key="1">
    <source>
        <dbReference type="ARBA" id="ARBA00022676"/>
    </source>
</evidence>
<feature type="domain" description="Glycosyltransferase 2-like" evidence="3">
    <location>
        <begin position="7"/>
        <end position="127"/>
    </location>
</feature>
<evidence type="ECO:0000313" key="4">
    <source>
        <dbReference type="EMBL" id="GJG58240.1"/>
    </source>
</evidence>
<gene>
    <name evidence="4" type="ORF">PRLR5076_10910</name>
</gene>
<dbReference type="GeneID" id="72468021"/>
<dbReference type="CDD" id="cd00761">
    <property type="entry name" value="Glyco_tranf_GTA_type"/>
    <property type="match status" value="1"/>
</dbReference>
<keyword evidence="1" id="KW-0328">Glycosyltransferase</keyword>
<dbReference type="Proteomes" id="UP000825483">
    <property type="component" value="Unassembled WGS sequence"/>
</dbReference>
<dbReference type="RefSeq" id="WP_223929770.1">
    <property type="nucleotide sequence ID" value="NZ_BPTU01000003.1"/>
</dbReference>
<evidence type="ECO:0000256" key="2">
    <source>
        <dbReference type="ARBA" id="ARBA00022679"/>
    </source>
</evidence>
<keyword evidence="2" id="KW-0808">Transferase</keyword>
<keyword evidence="5" id="KW-1185">Reference proteome</keyword>
<dbReference type="AlphaFoldDB" id="A0A9R1C908"/>
<proteinExistence type="predicted"/>